<proteinExistence type="predicted"/>
<feature type="region of interest" description="Disordered" evidence="1">
    <location>
        <begin position="93"/>
        <end position="122"/>
    </location>
</feature>
<reference evidence="2 3" key="1">
    <citation type="submission" date="2020-04" db="EMBL/GenBank/DDBJ databases">
        <title>Marinobacter oceani sp. nov., isolated from marine solar saltern.</title>
        <authorList>
            <person name="Chen X.-Y."/>
        </authorList>
    </citation>
    <scope>NUCLEOTIDE SEQUENCE [LARGE SCALE GENOMIC DNA]</scope>
    <source>
        <strain evidence="2 3">W62</strain>
    </source>
</reference>
<sequence length="122" mass="13784">MLVYSRLEIIDPEIRFILMDSIPSMHMQVKLPSGDRVFVHFVHSDPPNPEFAKETTERDAEVLIVGREMAKREGPAWGSDHFPFFIELSLDSGAEAEQKEPDTTAAEGEQVDEKIEDGKQQA</sequence>
<comment type="caution">
    <text evidence="2">The sequence shown here is derived from an EMBL/GenBank/DDBJ whole genome shotgun (WGS) entry which is preliminary data.</text>
</comment>
<organism evidence="2 3">
    <name type="scientific">Marinobacter orientalis</name>
    <dbReference type="NCBI Taxonomy" id="1928859"/>
    <lineage>
        <taxon>Bacteria</taxon>
        <taxon>Pseudomonadati</taxon>
        <taxon>Pseudomonadota</taxon>
        <taxon>Gammaproteobacteria</taxon>
        <taxon>Pseudomonadales</taxon>
        <taxon>Marinobacteraceae</taxon>
        <taxon>Marinobacter</taxon>
    </lineage>
</organism>
<keyword evidence="3" id="KW-1185">Reference proteome</keyword>
<dbReference type="Proteomes" id="UP000567186">
    <property type="component" value="Unassembled WGS sequence"/>
</dbReference>
<gene>
    <name evidence="2" type="ORF">HIU99_09690</name>
</gene>
<evidence type="ECO:0000313" key="3">
    <source>
        <dbReference type="Proteomes" id="UP000567186"/>
    </source>
</evidence>
<protein>
    <submittedName>
        <fullName evidence="2">Uncharacterized protein</fullName>
    </submittedName>
</protein>
<name>A0A7Y0RCT8_9GAMM</name>
<evidence type="ECO:0000313" key="2">
    <source>
        <dbReference type="EMBL" id="NMT63870.1"/>
    </source>
</evidence>
<dbReference type="OrthoDB" id="9796594at2"/>
<dbReference type="EMBL" id="JABCKY010000002">
    <property type="protein sequence ID" value="NMT63870.1"/>
    <property type="molecule type" value="Genomic_DNA"/>
</dbReference>
<dbReference type="AlphaFoldDB" id="A0A7Y0RCT8"/>
<feature type="compositionally biased region" description="Basic and acidic residues" evidence="1">
    <location>
        <begin position="111"/>
        <end position="122"/>
    </location>
</feature>
<evidence type="ECO:0000256" key="1">
    <source>
        <dbReference type="SAM" id="MobiDB-lite"/>
    </source>
</evidence>
<dbReference type="RefSeq" id="WP_135955037.1">
    <property type="nucleotide sequence ID" value="NZ_JABCKY010000002.1"/>
</dbReference>
<accession>A0A7Y0RCT8</accession>